<evidence type="ECO:0000256" key="3">
    <source>
        <dbReference type="ARBA" id="ARBA00022452"/>
    </source>
</evidence>
<dbReference type="NCBIfam" id="TIGR04056">
    <property type="entry name" value="OMP_RagA_SusC"/>
    <property type="match status" value="1"/>
</dbReference>
<comment type="subcellular location">
    <subcellularLocation>
        <location evidence="1 8">Cell outer membrane</location>
        <topology evidence="1 8">Multi-pass membrane protein</topology>
    </subcellularLocation>
</comment>
<dbReference type="SUPFAM" id="SSF56935">
    <property type="entry name" value="Porins"/>
    <property type="match status" value="1"/>
</dbReference>
<dbReference type="InterPro" id="IPR036942">
    <property type="entry name" value="Beta-barrel_TonB_sf"/>
</dbReference>
<keyword evidence="2 8" id="KW-0813">Transport</keyword>
<dbReference type="SUPFAM" id="SSF49464">
    <property type="entry name" value="Carboxypeptidase regulatory domain-like"/>
    <property type="match status" value="1"/>
</dbReference>
<reference evidence="13" key="1">
    <citation type="journal article" date="2019" name="Int. J. Syst. Evol. Microbiol.">
        <title>The Global Catalogue of Microorganisms (GCM) 10K type strain sequencing project: providing services to taxonomists for standard genome sequencing and annotation.</title>
        <authorList>
            <consortium name="The Broad Institute Genomics Platform"/>
            <consortium name="The Broad Institute Genome Sequencing Center for Infectious Disease"/>
            <person name="Wu L."/>
            <person name="Ma J."/>
        </authorList>
    </citation>
    <scope>NUCLEOTIDE SEQUENCE [LARGE SCALE GENOMIC DNA]</scope>
    <source>
        <strain evidence="13">CGMCC 1.15795</strain>
    </source>
</reference>
<sequence>MRKLLFPLSAVVLMVGARDLHAQNRPVTGRVIGSDGVGLPGVTVLVKGGTQGTATDVDGRYTLAVPATATTLVFSFVGYDSKEAKIGDGPINITLTSNPTSLDEAVVVGYGTQSRRDLTGSVATVAGKEIANLPVQSFDQALQGRAAGVNITTPNGVLNNPPVIRIRGVNSIALSTQPLVVIDGVPTFTGNNSAIGAVPNNPLGNINPADIESVDVLKDASATAIYGSRAAGGIILVTTKQGKKGQGRLSYDAWAGLTQAVRLYDVLGATDYMTIKNEAVNNLRANQGLPLNATGPFLPTLNADGSTVDTRWYDYIYRTGFSQSHNLNFSGGTDKTTYYASVNYTKQKGMLVNNEFRRYASRLNVEHTLFNKVKVGLRFNYSNNLNSSPNSGSVGGADGAFGISGLGRVPLVLPPNISPYNADGTYNTNGPNIGSGANLNPTGASGGLVTGYFNPVVDLDNNYYTSESNQIQGSAYLGWEILKGLNLRTQFGLDNTSFEDKSFSTPIAGDGYPGGSATNVFRTNKRWDWQTTAQYDRTFSDKHNVSVLVGTEQQQTNVLRWGAVRTLVADPFFTTFQGNFTNIAATGNDYGFNYLVSFFGRVNYNYNRKYLLTFNARRDGYSAFANKWGNFYGASLGYAISEEDFWKSSALGQAVSFLKVTGSFGNVGNNQGINDFVSQSTYTSGLNAANSTLYFSNAGNRALTWETSKKTDLGLSFGLLQDRLTGNFAYYRNLVDGLILNVPTSPSRGVPNNSIAANVGSMLNSGVEFDLRFNAIQGKNFSWTVSGNISTLKNRVEALATEGQRIGTATSGLETVNYTETGRSIGSILAVPTLGVNPANGRRLIQKANGTVAQFDLTAGWTTVNADGTNGASTTAPTQLTDGVYYGPVLPTWYGGFDNTFRFKNFDLGVFVQFSGGNYIYNGTKAGLHDQRFWNNSTDILERWTTPGQNAKYPRVVYGDNVSNGSALIMSSNVEKGDFARLRNVQLGYTLSQTQLSALKVASVRVYVQVQNAALVTGYTGIDPEISSNGANNGAAGVDRNSVGQARTYTAGLNIGF</sequence>
<keyword evidence="13" id="KW-1185">Reference proteome</keyword>
<keyword evidence="5 9" id="KW-0798">TonB box</keyword>
<evidence type="ECO:0000259" key="10">
    <source>
        <dbReference type="Pfam" id="PF00593"/>
    </source>
</evidence>
<dbReference type="Pfam" id="PF13715">
    <property type="entry name" value="CarbopepD_reg_2"/>
    <property type="match status" value="1"/>
</dbReference>
<protein>
    <submittedName>
        <fullName evidence="12">SusC/RagA family TonB-linked outer membrane protein</fullName>
    </submittedName>
</protein>
<keyword evidence="3 8" id="KW-1134">Transmembrane beta strand</keyword>
<dbReference type="Pfam" id="PF07715">
    <property type="entry name" value="Plug"/>
    <property type="match status" value="1"/>
</dbReference>
<proteinExistence type="inferred from homology"/>
<keyword evidence="6 8" id="KW-0472">Membrane</keyword>
<dbReference type="InterPro" id="IPR023996">
    <property type="entry name" value="TonB-dep_OMP_SusC/RagA"/>
</dbReference>
<dbReference type="Gene3D" id="2.40.170.20">
    <property type="entry name" value="TonB-dependent receptor, beta-barrel domain"/>
    <property type="match status" value="1"/>
</dbReference>
<comment type="similarity">
    <text evidence="8 9">Belongs to the TonB-dependent receptor family.</text>
</comment>
<evidence type="ECO:0000313" key="13">
    <source>
        <dbReference type="Proteomes" id="UP001597197"/>
    </source>
</evidence>
<dbReference type="PROSITE" id="PS52016">
    <property type="entry name" value="TONB_DEPENDENT_REC_3"/>
    <property type="match status" value="1"/>
</dbReference>
<dbReference type="InterPro" id="IPR039426">
    <property type="entry name" value="TonB-dep_rcpt-like"/>
</dbReference>
<evidence type="ECO:0000256" key="9">
    <source>
        <dbReference type="RuleBase" id="RU003357"/>
    </source>
</evidence>
<keyword evidence="7 8" id="KW-0998">Cell outer membrane</keyword>
<dbReference type="EMBL" id="JBHUFD010000003">
    <property type="protein sequence ID" value="MFD1872554.1"/>
    <property type="molecule type" value="Genomic_DNA"/>
</dbReference>
<name>A0ABW4QSS5_9BACT</name>
<dbReference type="Gene3D" id="2.60.40.1120">
    <property type="entry name" value="Carboxypeptidase-like, regulatory domain"/>
    <property type="match status" value="1"/>
</dbReference>
<gene>
    <name evidence="12" type="ORF">ACFSDX_08945</name>
</gene>
<dbReference type="InterPro" id="IPR012910">
    <property type="entry name" value="Plug_dom"/>
</dbReference>
<dbReference type="InterPro" id="IPR008969">
    <property type="entry name" value="CarboxyPept-like_regulatory"/>
</dbReference>
<evidence type="ECO:0000313" key="12">
    <source>
        <dbReference type="EMBL" id="MFD1872554.1"/>
    </source>
</evidence>
<dbReference type="Proteomes" id="UP001597197">
    <property type="component" value="Unassembled WGS sequence"/>
</dbReference>
<evidence type="ECO:0000256" key="1">
    <source>
        <dbReference type="ARBA" id="ARBA00004571"/>
    </source>
</evidence>
<comment type="caution">
    <text evidence="12">The sequence shown here is derived from an EMBL/GenBank/DDBJ whole genome shotgun (WGS) entry which is preliminary data.</text>
</comment>
<dbReference type="InterPro" id="IPR023997">
    <property type="entry name" value="TonB-dep_OMP_SusC/RagA_CS"/>
</dbReference>
<dbReference type="Gene3D" id="2.170.130.10">
    <property type="entry name" value="TonB-dependent receptor, plug domain"/>
    <property type="match status" value="1"/>
</dbReference>
<dbReference type="InterPro" id="IPR000531">
    <property type="entry name" value="Beta-barrel_TonB"/>
</dbReference>
<dbReference type="Pfam" id="PF00593">
    <property type="entry name" value="TonB_dep_Rec_b-barrel"/>
    <property type="match status" value="1"/>
</dbReference>
<evidence type="ECO:0000256" key="8">
    <source>
        <dbReference type="PROSITE-ProRule" id="PRU01360"/>
    </source>
</evidence>
<evidence type="ECO:0000256" key="4">
    <source>
        <dbReference type="ARBA" id="ARBA00022692"/>
    </source>
</evidence>
<organism evidence="12 13">
    <name type="scientific">Hymenobacter bucti</name>
    <dbReference type="NCBI Taxonomy" id="1844114"/>
    <lineage>
        <taxon>Bacteria</taxon>
        <taxon>Pseudomonadati</taxon>
        <taxon>Bacteroidota</taxon>
        <taxon>Cytophagia</taxon>
        <taxon>Cytophagales</taxon>
        <taxon>Hymenobacteraceae</taxon>
        <taxon>Hymenobacter</taxon>
    </lineage>
</organism>
<keyword evidence="4 8" id="KW-0812">Transmembrane</keyword>
<evidence type="ECO:0000256" key="6">
    <source>
        <dbReference type="ARBA" id="ARBA00023136"/>
    </source>
</evidence>
<feature type="domain" description="TonB-dependent receptor plug" evidence="11">
    <location>
        <begin position="115"/>
        <end position="234"/>
    </location>
</feature>
<evidence type="ECO:0000256" key="2">
    <source>
        <dbReference type="ARBA" id="ARBA00022448"/>
    </source>
</evidence>
<dbReference type="RefSeq" id="WP_382312994.1">
    <property type="nucleotide sequence ID" value="NZ_JBHUFD010000003.1"/>
</dbReference>
<evidence type="ECO:0000256" key="7">
    <source>
        <dbReference type="ARBA" id="ARBA00023237"/>
    </source>
</evidence>
<dbReference type="InterPro" id="IPR037066">
    <property type="entry name" value="Plug_dom_sf"/>
</dbReference>
<dbReference type="NCBIfam" id="TIGR04057">
    <property type="entry name" value="SusC_RagA_signa"/>
    <property type="match status" value="1"/>
</dbReference>
<evidence type="ECO:0000256" key="5">
    <source>
        <dbReference type="ARBA" id="ARBA00023077"/>
    </source>
</evidence>
<feature type="domain" description="TonB-dependent receptor-like beta-barrel" evidence="10">
    <location>
        <begin position="422"/>
        <end position="992"/>
    </location>
</feature>
<accession>A0ABW4QSS5</accession>
<evidence type="ECO:0000259" key="11">
    <source>
        <dbReference type="Pfam" id="PF07715"/>
    </source>
</evidence>